<feature type="compositionally biased region" description="Basic and acidic residues" evidence="13">
    <location>
        <begin position="87"/>
        <end position="176"/>
    </location>
</feature>
<dbReference type="AlphaFoldDB" id="A0AAE0RX57"/>
<evidence type="ECO:0000313" key="16">
    <source>
        <dbReference type="Proteomes" id="UP001195483"/>
    </source>
</evidence>
<dbReference type="Proteomes" id="UP001195483">
    <property type="component" value="Unassembled WGS sequence"/>
</dbReference>
<feature type="region of interest" description="Disordered" evidence="13">
    <location>
        <begin position="935"/>
        <end position="993"/>
    </location>
</feature>
<feature type="domain" description="C2H2-type" evidence="14">
    <location>
        <begin position="561"/>
        <end position="590"/>
    </location>
</feature>
<evidence type="ECO:0000256" key="12">
    <source>
        <dbReference type="PROSITE-ProRule" id="PRU00042"/>
    </source>
</evidence>
<dbReference type="PROSITE" id="PS00028">
    <property type="entry name" value="ZINC_FINGER_C2H2_1"/>
    <property type="match status" value="3"/>
</dbReference>
<feature type="compositionally biased region" description="Basic and acidic residues" evidence="13">
    <location>
        <begin position="423"/>
        <end position="444"/>
    </location>
</feature>
<feature type="region of interest" description="Disordered" evidence="13">
    <location>
        <begin position="366"/>
        <end position="444"/>
    </location>
</feature>
<feature type="region of interest" description="Disordered" evidence="13">
    <location>
        <begin position="747"/>
        <end position="828"/>
    </location>
</feature>
<comment type="similarity">
    <text evidence="1">Belongs to the teashirt C2H2-type zinc-finger protein family.</text>
</comment>
<evidence type="ECO:0000256" key="11">
    <source>
        <dbReference type="ARBA" id="ARBA00023242"/>
    </source>
</evidence>
<keyword evidence="2" id="KW-0217">Developmental protein</keyword>
<feature type="domain" description="C2H2-type" evidence="14">
    <location>
        <begin position="1114"/>
        <end position="1142"/>
    </location>
</feature>
<dbReference type="PROSITE" id="PS50157">
    <property type="entry name" value="ZINC_FINGER_C2H2_2"/>
    <property type="match status" value="2"/>
</dbReference>
<feature type="compositionally biased region" description="Polar residues" evidence="13">
    <location>
        <begin position="305"/>
        <end position="314"/>
    </location>
</feature>
<feature type="compositionally biased region" description="Basic and acidic residues" evidence="13">
    <location>
        <begin position="294"/>
        <end position="304"/>
    </location>
</feature>
<feature type="region of interest" description="Disordered" evidence="13">
    <location>
        <begin position="227"/>
        <end position="246"/>
    </location>
</feature>
<feature type="compositionally biased region" description="Basic and acidic residues" evidence="13">
    <location>
        <begin position="29"/>
        <end position="39"/>
    </location>
</feature>
<keyword evidence="10" id="KW-0804">Transcription</keyword>
<gene>
    <name evidence="15" type="ORF">CHS0354_024683</name>
</gene>
<evidence type="ECO:0000256" key="3">
    <source>
        <dbReference type="ARBA" id="ARBA00022491"/>
    </source>
</evidence>
<keyword evidence="16" id="KW-1185">Reference proteome</keyword>
<accession>A0AAE0RX57</accession>
<reference evidence="15" key="2">
    <citation type="journal article" date="2021" name="Genome Biol. Evol.">
        <title>Developing a high-quality reference genome for a parasitic bivalve with doubly uniparental inheritance (Bivalvia: Unionida).</title>
        <authorList>
            <person name="Smith C.H."/>
        </authorList>
    </citation>
    <scope>NUCLEOTIDE SEQUENCE</scope>
    <source>
        <strain evidence="15">CHS0354</strain>
        <tissue evidence="15">Mantle</tissue>
    </source>
</reference>
<evidence type="ECO:0000256" key="7">
    <source>
        <dbReference type="ARBA" id="ARBA00022833"/>
    </source>
</evidence>
<evidence type="ECO:0000256" key="13">
    <source>
        <dbReference type="SAM" id="MobiDB-lite"/>
    </source>
</evidence>
<feature type="compositionally biased region" description="Basic and acidic residues" evidence="13">
    <location>
        <begin position="747"/>
        <end position="762"/>
    </location>
</feature>
<feature type="compositionally biased region" description="Polar residues" evidence="13">
    <location>
        <begin position="800"/>
        <end position="812"/>
    </location>
</feature>
<proteinExistence type="inferred from homology"/>
<dbReference type="InterPro" id="IPR013087">
    <property type="entry name" value="Znf_C2H2_type"/>
</dbReference>
<sequence>MIQYIQQNETAGEEGDGDKKNPVEGSCNENKEDSNKKIPDSSNNIMAADIDIDATDSDGDTRNKRGSSPGVPNVKENIQSKSGCVSNRDHYEEMEENLMKDSGDQEEKCDLHDKDTLDKKDKEDLRNEDKSEDHRKDMVKKDSEKRIENGRMREKEPTEFIKEKYSKDMNYNERPETPPLKRLMRQDFSPLLKPGEPLYSPSPPKKMKEGFTSKLASVIVPSSVVSSRTASHPKQLYSSSSLSSSASMMSGLRTSCIRPLASQKSSHQTLSSHNNMYMARSVTHVTENDQPLDLSKKPKQKMDSKSSSSVQHKNGLSASASSSLQSLQQKFGGDFHLRGRSVPNQMLLRPDLPGYHTAMLHRAPLSVPSNGALTSRPSGISPSKHGPLVRNTTPSPKSREEISGKSIKQEEMNDRSLNNKIGHMSEPEHVQSHSDTEDSDLKSDRYTNHRCSCGKWFNNLYELSLHLQESGHMPSGSRNVNLMDYPKLVRGQDMWLNQESEQTRRILRCIQCGESFKTLPLLTVHMMKTQHYTKIVSSEHARRAHKCSAYCDRESDKECVFKCKVCNNTFTDMEGLANHMVLSGHHKKQMLQNAFDVSFKAKRKRYYSFEDAFDVHGNPTVAALLDYKRRYPTSDRMSPDLSSDTQLDNLGGTINCENCGKRIEAKFFVDHVRACLGSRILENGVELKYRHVEQDDSTAVQLTSSITRSNCHKGSLSTGGSALDSEFKHLNCSPSFVKEKIDSVNSEFKKQSQSEETSRELSKANPKVKSPKPSTTNGQVQKAKEIHDLDLGREAIGFSENETSSMENSPITKNYRDRKERTPSLEEKDNQYFLQSKDDSGKKLDIIDPENLNEGHLGNSALQAMESFIKKSFSSKMDFKKGNIILNPVGSSMGSYTRPYSQGINLGPENSFDYQKYKKLYNSYYTQNILEDTDKHQYNSEKDKKDTDSKLEGGGSPSLKLPTKEDTDSRDMDDSSSAKSDNQSETSLEKSRNLEEKYLNLDDSEANAVRNKSALDNLSSFVYGQPMTSEHPLDSLQRLITKPDMSKLNIMRSMKYLPPILQLQASPDMPVPLNLSTKLQTDDSDEDSIERNGEDSFSDREGSPLNGDAEAVEHRCAACSRRFASKGSYRYHLSRCHLSSVKKYGIKEAFNMSPYIYLPLDHTAKFVKYYEMAQELAKKGSILEKEEI</sequence>
<keyword evidence="11" id="KW-0539">Nucleus</keyword>
<feature type="compositionally biased region" description="Basic and acidic residues" evidence="13">
    <location>
        <begin position="814"/>
        <end position="828"/>
    </location>
</feature>
<feature type="compositionally biased region" description="Polar residues" evidence="13">
    <location>
        <begin position="76"/>
        <end position="85"/>
    </location>
</feature>
<evidence type="ECO:0000256" key="9">
    <source>
        <dbReference type="ARBA" id="ARBA00023125"/>
    </source>
</evidence>
<feature type="compositionally biased region" description="Polar residues" evidence="13">
    <location>
        <begin position="1"/>
        <end position="10"/>
    </location>
</feature>
<feature type="compositionally biased region" description="Basic and acidic residues" evidence="13">
    <location>
        <begin position="397"/>
        <end position="414"/>
    </location>
</feature>
<dbReference type="GO" id="GO:0005634">
    <property type="term" value="C:nucleus"/>
    <property type="evidence" value="ECO:0007669"/>
    <property type="project" value="TreeGrafter"/>
</dbReference>
<dbReference type="GO" id="GO:0008270">
    <property type="term" value="F:zinc ion binding"/>
    <property type="evidence" value="ECO:0007669"/>
    <property type="project" value="UniProtKB-KW"/>
</dbReference>
<dbReference type="GO" id="GO:0003677">
    <property type="term" value="F:DNA binding"/>
    <property type="evidence" value="ECO:0007669"/>
    <property type="project" value="UniProtKB-KW"/>
</dbReference>
<evidence type="ECO:0000256" key="2">
    <source>
        <dbReference type="ARBA" id="ARBA00022473"/>
    </source>
</evidence>
<reference evidence="15" key="3">
    <citation type="submission" date="2023-05" db="EMBL/GenBank/DDBJ databases">
        <authorList>
            <person name="Smith C.H."/>
        </authorList>
    </citation>
    <scope>NUCLEOTIDE SEQUENCE</scope>
    <source>
        <strain evidence="15">CHS0354</strain>
        <tissue evidence="15">Mantle</tissue>
    </source>
</reference>
<organism evidence="15 16">
    <name type="scientific">Potamilus streckersoni</name>
    <dbReference type="NCBI Taxonomy" id="2493646"/>
    <lineage>
        <taxon>Eukaryota</taxon>
        <taxon>Metazoa</taxon>
        <taxon>Spiralia</taxon>
        <taxon>Lophotrochozoa</taxon>
        <taxon>Mollusca</taxon>
        <taxon>Bivalvia</taxon>
        <taxon>Autobranchia</taxon>
        <taxon>Heteroconchia</taxon>
        <taxon>Palaeoheterodonta</taxon>
        <taxon>Unionida</taxon>
        <taxon>Unionoidea</taxon>
        <taxon>Unionidae</taxon>
        <taxon>Ambleminae</taxon>
        <taxon>Lampsilini</taxon>
        <taxon>Potamilus</taxon>
    </lineage>
</organism>
<keyword evidence="8" id="KW-0805">Transcription regulation</keyword>
<evidence type="ECO:0000256" key="5">
    <source>
        <dbReference type="ARBA" id="ARBA00022737"/>
    </source>
</evidence>
<keyword evidence="4" id="KW-0479">Metal-binding</keyword>
<keyword evidence="6 12" id="KW-0863">Zinc-finger</keyword>
<feature type="compositionally biased region" description="Basic and acidic residues" evidence="13">
    <location>
        <begin position="1089"/>
        <end position="1102"/>
    </location>
</feature>
<keyword evidence="7" id="KW-0862">Zinc</keyword>
<evidence type="ECO:0000256" key="1">
    <source>
        <dbReference type="ARBA" id="ARBA00007158"/>
    </source>
</evidence>
<keyword evidence="5" id="KW-0677">Repeat</keyword>
<evidence type="ECO:0000259" key="14">
    <source>
        <dbReference type="PROSITE" id="PS50157"/>
    </source>
</evidence>
<evidence type="ECO:0000256" key="10">
    <source>
        <dbReference type="ARBA" id="ARBA00023163"/>
    </source>
</evidence>
<evidence type="ECO:0000313" key="15">
    <source>
        <dbReference type="EMBL" id="KAK3581150.1"/>
    </source>
</evidence>
<keyword evidence="3" id="KW-0678">Repressor</keyword>
<evidence type="ECO:0000256" key="6">
    <source>
        <dbReference type="ARBA" id="ARBA00022771"/>
    </source>
</evidence>
<feature type="compositionally biased region" description="Basic and acidic residues" evidence="13">
    <location>
        <begin position="782"/>
        <end position="793"/>
    </location>
</feature>
<dbReference type="PANTHER" id="PTHR12487:SF7">
    <property type="entry name" value="PROTEIN TEASHIRT-RELATED"/>
    <property type="match status" value="1"/>
</dbReference>
<feature type="compositionally biased region" description="Polar residues" evidence="13">
    <location>
        <begin position="367"/>
        <end position="381"/>
    </location>
</feature>
<dbReference type="GO" id="GO:0000981">
    <property type="term" value="F:DNA-binding transcription factor activity, RNA polymerase II-specific"/>
    <property type="evidence" value="ECO:0007669"/>
    <property type="project" value="TreeGrafter"/>
</dbReference>
<feature type="region of interest" description="Disordered" evidence="13">
    <location>
        <begin position="287"/>
        <end position="325"/>
    </location>
</feature>
<dbReference type="InterPro" id="IPR027008">
    <property type="entry name" value="Teashirt_fam"/>
</dbReference>
<protein>
    <recommendedName>
        <fullName evidence="14">C2H2-type domain-containing protein</fullName>
    </recommendedName>
</protein>
<feature type="compositionally biased region" description="Basic and acidic residues" evidence="13">
    <location>
        <begin position="935"/>
        <end position="951"/>
    </location>
</feature>
<feature type="compositionally biased region" description="Low complexity" evidence="13">
    <location>
        <begin position="316"/>
        <end position="325"/>
    </location>
</feature>
<evidence type="ECO:0000256" key="8">
    <source>
        <dbReference type="ARBA" id="ARBA00023015"/>
    </source>
</evidence>
<dbReference type="PANTHER" id="PTHR12487">
    <property type="entry name" value="TEASHIRT-RELATED"/>
    <property type="match status" value="1"/>
</dbReference>
<reference evidence="15" key="1">
    <citation type="journal article" date="2021" name="Genome Biol. Evol.">
        <title>A High-Quality Reference Genome for a Parasitic Bivalve with Doubly Uniparental Inheritance (Bivalvia: Unionida).</title>
        <authorList>
            <person name="Smith C.H."/>
        </authorList>
    </citation>
    <scope>NUCLEOTIDE SEQUENCE</scope>
    <source>
        <strain evidence="15">CHS0354</strain>
    </source>
</reference>
<evidence type="ECO:0000256" key="4">
    <source>
        <dbReference type="ARBA" id="ARBA00022723"/>
    </source>
</evidence>
<keyword evidence="9" id="KW-0238">DNA-binding</keyword>
<dbReference type="SMART" id="SM00355">
    <property type="entry name" value="ZnF_C2H2"/>
    <property type="match status" value="4"/>
</dbReference>
<feature type="compositionally biased region" description="Basic and acidic residues" evidence="13">
    <location>
        <begin position="962"/>
        <end position="973"/>
    </location>
</feature>
<feature type="region of interest" description="Disordered" evidence="13">
    <location>
        <begin position="1072"/>
        <end position="1106"/>
    </location>
</feature>
<comment type="caution">
    <text evidence="15">The sequence shown here is derived from an EMBL/GenBank/DDBJ whole genome shotgun (WGS) entry which is preliminary data.</text>
</comment>
<dbReference type="EMBL" id="JAEAOA010001462">
    <property type="protein sequence ID" value="KAK3581150.1"/>
    <property type="molecule type" value="Genomic_DNA"/>
</dbReference>
<name>A0AAE0RX57_9BIVA</name>
<feature type="region of interest" description="Disordered" evidence="13">
    <location>
        <begin position="1"/>
        <end position="184"/>
    </location>
</feature>